<protein>
    <recommendedName>
        <fullName evidence="7">Electron transfer flavoprotein subunit alpha</fullName>
    </recommendedName>
    <alternativeName>
        <fullName evidence="8">Electron transfer flavoprotein large subunit</fullName>
    </alternativeName>
</protein>
<feature type="domain" description="Electron transfer flavoprotein alpha/beta-subunit N-terminal" evidence="10">
    <location>
        <begin position="3"/>
        <end position="186"/>
    </location>
</feature>
<comment type="cofactor">
    <cofactor evidence="9">
        <name>FAD</name>
        <dbReference type="ChEBI" id="CHEBI:57692"/>
    </cofactor>
    <text evidence="9">Binds 1 FAD per dimer.</text>
</comment>
<keyword evidence="3" id="KW-0285">Flavoprotein</keyword>
<reference evidence="11 12" key="1">
    <citation type="submission" date="2015-07" db="EMBL/GenBank/DDBJ databases">
        <title>Foodborne Vibrio parahaemolyticus Isolates.</title>
        <authorList>
            <person name="Ronholm J."/>
            <person name="Petronella N."/>
            <person name="Kenwell R."/>
            <person name="Banerjee S."/>
        </authorList>
    </citation>
    <scope>NUCLEOTIDE SEQUENCE [LARGE SCALE GENOMIC DNA]</scope>
    <source>
        <strain evidence="11 12">HS-06-05</strain>
    </source>
</reference>
<feature type="binding site" evidence="9">
    <location>
        <position position="201"/>
    </location>
    <ligand>
        <name>FAD</name>
        <dbReference type="ChEBI" id="CHEBI:57692"/>
    </ligand>
</feature>
<dbReference type="GO" id="GO:0050660">
    <property type="term" value="F:flavin adenine dinucleotide binding"/>
    <property type="evidence" value="ECO:0007669"/>
    <property type="project" value="InterPro"/>
</dbReference>
<comment type="caution">
    <text evidence="11">The sequence shown here is derived from an EMBL/GenBank/DDBJ whole genome shotgun (WGS) entry which is preliminary data.</text>
</comment>
<evidence type="ECO:0000256" key="1">
    <source>
        <dbReference type="ARBA" id="ARBA00005817"/>
    </source>
</evidence>
<sequence length="308" mass="32548">MKNLIIAEHDNNQLHADTLKVVNAASQASQDNTLLVIGYQCEEVAQQASRVDGISKVICIDDESLVHQFAENIAPVVVGLAEGFDGIWANSSSKGKDLAPRIAAKCGVGQISDIVQVVDDKTFIRPIYAGNAFAKVTSNDHLRVVTVRASAFDPVASNSQVDIEHQQTSAQSPVVELVSIDKTVSERPELTAAEIVISGGRGVGSKENFELIEKVADKLGAAIGASRAAVDAGFVANDLQVGQTGKIVAPKLYIAVGISGAIQHLAGMKESKVIVAINKDPDSPIFEVADYGLVGDLFEILPQLAEQL</sequence>
<evidence type="ECO:0000256" key="5">
    <source>
        <dbReference type="ARBA" id="ARBA00022982"/>
    </source>
</evidence>
<dbReference type="SUPFAM" id="SSF52467">
    <property type="entry name" value="DHS-like NAD/FAD-binding domain"/>
    <property type="match status" value="1"/>
</dbReference>
<dbReference type="InterPro" id="IPR033947">
    <property type="entry name" value="ETF_alpha_N"/>
</dbReference>
<dbReference type="PANTHER" id="PTHR43153">
    <property type="entry name" value="ELECTRON TRANSFER FLAVOPROTEIN ALPHA"/>
    <property type="match status" value="1"/>
</dbReference>
<evidence type="ECO:0000256" key="4">
    <source>
        <dbReference type="ARBA" id="ARBA00022827"/>
    </source>
</evidence>
<dbReference type="InterPro" id="IPR018206">
    <property type="entry name" value="ETF_asu_C_CS"/>
</dbReference>
<dbReference type="SUPFAM" id="SSF52402">
    <property type="entry name" value="Adenine nucleotide alpha hydrolases-like"/>
    <property type="match status" value="1"/>
</dbReference>
<name>A0AAW3IU71_VIBPH</name>
<evidence type="ECO:0000259" key="10">
    <source>
        <dbReference type="SMART" id="SM00893"/>
    </source>
</evidence>
<dbReference type="GO" id="GO:0009055">
    <property type="term" value="F:electron transfer activity"/>
    <property type="evidence" value="ECO:0007669"/>
    <property type="project" value="InterPro"/>
</dbReference>
<evidence type="ECO:0000256" key="8">
    <source>
        <dbReference type="ARBA" id="ARBA00079299"/>
    </source>
</evidence>
<dbReference type="InterPro" id="IPR014729">
    <property type="entry name" value="Rossmann-like_a/b/a_fold"/>
</dbReference>
<dbReference type="InterPro" id="IPR014731">
    <property type="entry name" value="ETF_asu_C"/>
</dbReference>
<dbReference type="PANTHER" id="PTHR43153:SF1">
    <property type="entry name" value="ELECTRON TRANSFER FLAVOPROTEIN SUBUNIT ALPHA, MITOCHONDRIAL"/>
    <property type="match status" value="1"/>
</dbReference>
<dbReference type="Proteomes" id="UP000037697">
    <property type="component" value="Unassembled WGS sequence"/>
</dbReference>
<comment type="similarity">
    <text evidence="1">Belongs to the ETF alpha-subunit/FixB family.</text>
</comment>
<dbReference type="RefSeq" id="WP_053812209.1">
    <property type="nucleotide sequence ID" value="NZ_JAMQAC010000046.1"/>
</dbReference>
<evidence type="ECO:0000256" key="6">
    <source>
        <dbReference type="ARBA" id="ARBA00025649"/>
    </source>
</evidence>
<keyword evidence="4 9" id="KW-0274">FAD</keyword>
<evidence type="ECO:0000313" key="11">
    <source>
        <dbReference type="EMBL" id="KOY31621.1"/>
    </source>
</evidence>
<dbReference type="InterPro" id="IPR001308">
    <property type="entry name" value="ETF_a/FixB"/>
</dbReference>
<evidence type="ECO:0000256" key="2">
    <source>
        <dbReference type="ARBA" id="ARBA00022448"/>
    </source>
</evidence>
<dbReference type="PROSITE" id="PS00696">
    <property type="entry name" value="ETF_ALPHA"/>
    <property type="match status" value="1"/>
</dbReference>
<accession>A0AAW3IU71</accession>
<evidence type="ECO:0000256" key="9">
    <source>
        <dbReference type="PIRSR" id="PIRSR000089-1"/>
    </source>
</evidence>
<feature type="binding site" evidence="9">
    <location>
        <begin position="226"/>
        <end position="227"/>
    </location>
    <ligand>
        <name>FAD</name>
        <dbReference type="ChEBI" id="CHEBI:57692"/>
    </ligand>
</feature>
<proteinExistence type="inferred from homology"/>
<dbReference type="PIRSF" id="PIRSF000089">
    <property type="entry name" value="Electra_flavoP_a"/>
    <property type="match status" value="1"/>
</dbReference>
<comment type="function">
    <text evidence="6">The electron transfer flavoprotein serves as a specific electron acceptor for other dehydrogenases. It transfers the electrons to the main respiratory chain via ETF-ubiquinone oxidoreductase (ETF dehydrogenase).</text>
</comment>
<organism evidence="11 12">
    <name type="scientific">Vibrio parahaemolyticus</name>
    <dbReference type="NCBI Taxonomy" id="670"/>
    <lineage>
        <taxon>Bacteria</taxon>
        <taxon>Pseudomonadati</taxon>
        <taxon>Pseudomonadota</taxon>
        <taxon>Gammaproteobacteria</taxon>
        <taxon>Vibrionales</taxon>
        <taxon>Vibrionaceae</taxon>
        <taxon>Vibrio</taxon>
    </lineage>
</organism>
<keyword evidence="2" id="KW-0813">Transport</keyword>
<gene>
    <name evidence="11" type="ORF">ACX05_14020</name>
</gene>
<dbReference type="GO" id="GO:0033539">
    <property type="term" value="P:fatty acid beta-oxidation using acyl-CoA dehydrogenase"/>
    <property type="evidence" value="ECO:0007669"/>
    <property type="project" value="TreeGrafter"/>
</dbReference>
<evidence type="ECO:0000313" key="12">
    <source>
        <dbReference type="Proteomes" id="UP000037697"/>
    </source>
</evidence>
<dbReference type="Pfam" id="PF00766">
    <property type="entry name" value="ETF_alpha"/>
    <property type="match status" value="1"/>
</dbReference>
<feature type="binding site" evidence="9">
    <location>
        <begin position="257"/>
        <end position="264"/>
    </location>
    <ligand>
        <name>FAD</name>
        <dbReference type="ChEBI" id="CHEBI:57692"/>
    </ligand>
</feature>
<keyword evidence="5" id="KW-0249">Electron transport</keyword>
<dbReference type="Pfam" id="PF01012">
    <property type="entry name" value="ETF"/>
    <property type="match status" value="1"/>
</dbReference>
<dbReference type="AlphaFoldDB" id="A0AAW3IU71"/>
<dbReference type="CDD" id="cd01715">
    <property type="entry name" value="ETF_alpha"/>
    <property type="match status" value="1"/>
</dbReference>
<feature type="binding site" evidence="9">
    <location>
        <position position="278"/>
    </location>
    <ligand>
        <name>FAD</name>
        <dbReference type="ChEBI" id="CHEBI:57692"/>
    </ligand>
</feature>
<dbReference type="SMART" id="SM00893">
    <property type="entry name" value="ETF"/>
    <property type="match status" value="1"/>
</dbReference>
<evidence type="ECO:0000256" key="3">
    <source>
        <dbReference type="ARBA" id="ARBA00022630"/>
    </source>
</evidence>
<dbReference type="InterPro" id="IPR029035">
    <property type="entry name" value="DHS-like_NAD/FAD-binding_dom"/>
</dbReference>
<dbReference type="Gene3D" id="3.40.50.620">
    <property type="entry name" value="HUPs"/>
    <property type="match status" value="1"/>
</dbReference>
<feature type="binding site" evidence="9">
    <location>
        <begin position="240"/>
        <end position="244"/>
    </location>
    <ligand>
        <name>FAD</name>
        <dbReference type="ChEBI" id="CHEBI:57692"/>
    </ligand>
</feature>
<dbReference type="FunFam" id="3.40.50.1220:FF:000001">
    <property type="entry name" value="Electron transfer flavoprotein, alpha subunit"/>
    <property type="match status" value="1"/>
</dbReference>
<dbReference type="EMBL" id="LIRS01000074">
    <property type="protein sequence ID" value="KOY31621.1"/>
    <property type="molecule type" value="Genomic_DNA"/>
</dbReference>
<dbReference type="Gene3D" id="3.40.50.1220">
    <property type="entry name" value="TPP-binding domain"/>
    <property type="match status" value="1"/>
</dbReference>
<evidence type="ECO:0000256" key="7">
    <source>
        <dbReference type="ARBA" id="ARBA00068674"/>
    </source>
</evidence>
<dbReference type="InterPro" id="IPR014730">
    <property type="entry name" value="ETF_a/b_N"/>
</dbReference>